<keyword evidence="2" id="KW-1185">Reference proteome</keyword>
<dbReference type="EnsemblPlants" id="QL09p046233:mrna">
    <property type="protein sequence ID" value="QL09p046233:mrna"/>
    <property type="gene ID" value="QL09p046233"/>
</dbReference>
<evidence type="ECO:0000313" key="1">
    <source>
        <dbReference type="EnsemblPlants" id="QL09p046233:mrna"/>
    </source>
</evidence>
<dbReference type="PANTHER" id="PTHR35830">
    <property type="entry name" value="OS05G0299200 PROTEIN"/>
    <property type="match status" value="1"/>
</dbReference>
<sequence length="193" mass="21298">MVAGVGSEYGAVSEGSQLVDSRTSGVRVSFDTTNTCDSFYRASVDFVLNVCSRAPNHCTSVQIDGEDAWKFVAGLAENIRASIIVSAAVAARSRSRFLQEKYDNEFSHMDKGTDVILMVCSCAGRLINAYEKELWKFKVNMLKQNLNCQRYALCCGNFLPRSLLLRWSGSSRLGETFQSGTEVISVKYACRGL</sequence>
<organism evidence="1 2">
    <name type="scientific">Quercus lobata</name>
    <name type="common">Valley oak</name>
    <dbReference type="NCBI Taxonomy" id="97700"/>
    <lineage>
        <taxon>Eukaryota</taxon>
        <taxon>Viridiplantae</taxon>
        <taxon>Streptophyta</taxon>
        <taxon>Embryophyta</taxon>
        <taxon>Tracheophyta</taxon>
        <taxon>Spermatophyta</taxon>
        <taxon>Magnoliopsida</taxon>
        <taxon>eudicotyledons</taxon>
        <taxon>Gunneridae</taxon>
        <taxon>Pentapetalae</taxon>
        <taxon>rosids</taxon>
        <taxon>fabids</taxon>
        <taxon>Fagales</taxon>
        <taxon>Fagaceae</taxon>
        <taxon>Quercus</taxon>
    </lineage>
</organism>
<dbReference type="Proteomes" id="UP000594261">
    <property type="component" value="Chromosome 9"/>
</dbReference>
<dbReference type="InParanoid" id="A0A7N2RB24"/>
<dbReference type="PANTHER" id="PTHR35830:SF1">
    <property type="entry name" value="OS05G0299200 PROTEIN"/>
    <property type="match status" value="1"/>
</dbReference>
<reference evidence="1 2" key="1">
    <citation type="journal article" date="2016" name="G3 (Bethesda)">
        <title>First Draft Assembly and Annotation of the Genome of a California Endemic Oak Quercus lobata Nee (Fagaceae).</title>
        <authorList>
            <person name="Sork V.L."/>
            <person name="Fitz-Gibbon S.T."/>
            <person name="Puiu D."/>
            <person name="Crepeau M."/>
            <person name="Gugger P.F."/>
            <person name="Sherman R."/>
            <person name="Stevens K."/>
            <person name="Langley C.H."/>
            <person name="Pellegrini M."/>
            <person name="Salzberg S.L."/>
        </authorList>
    </citation>
    <scope>NUCLEOTIDE SEQUENCE [LARGE SCALE GENOMIC DNA]</scope>
    <source>
        <strain evidence="1 2">cv. SW786</strain>
    </source>
</reference>
<proteinExistence type="predicted"/>
<dbReference type="AlphaFoldDB" id="A0A7N2RB24"/>
<evidence type="ECO:0000313" key="2">
    <source>
        <dbReference type="Proteomes" id="UP000594261"/>
    </source>
</evidence>
<protein>
    <submittedName>
        <fullName evidence="1">Uncharacterized protein</fullName>
    </submittedName>
</protein>
<dbReference type="EMBL" id="LRBV02000009">
    <property type="status" value="NOT_ANNOTATED_CDS"/>
    <property type="molecule type" value="Genomic_DNA"/>
</dbReference>
<dbReference type="Gramene" id="QL09p046233:mrna">
    <property type="protein sequence ID" value="QL09p046233:mrna"/>
    <property type="gene ID" value="QL09p046233"/>
</dbReference>
<name>A0A7N2RB24_QUELO</name>
<reference evidence="1" key="2">
    <citation type="submission" date="2021-01" db="UniProtKB">
        <authorList>
            <consortium name="EnsemblPlants"/>
        </authorList>
    </citation>
    <scope>IDENTIFICATION</scope>
</reference>
<accession>A0A7N2RB24</accession>